<dbReference type="EMBL" id="PXXU01000021">
    <property type="protein sequence ID" value="PSJ17381.1"/>
    <property type="molecule type" value="Genomic_DNA"/>
</dbReference>
<comment type="caution">
    <text evidence="1">The sequence shown here is derived from an EMBL/GenBank/DDBJ whole genome shotgun (WGS) entry which is preliminary data.</text>
</comment>
<dbReference type="AlphaFoldDB" id="A0A2P7NV82"/>
<organism evidence="1 2">
    <name type="scientific">Nitrosomonas supralitoralis</name>
    <dbReference type="NCBI Taxonomy" id="2116706"/>
    <lineage>
        <taxon>Bacteria</taxon>
        <taxon>Pseudomonadati</taxon>
        <taxon>Pseudomonadota</taxon>
        <taxon>Betaproteobacteria</taxon>
        <taxon>Nitrosomonadales</taxon>
        <taxon>Nitrosomonadaceae</taxon>
        <taxon>Nitrosomonas</taxon>
    </lineage>
</organism>
<reference evidence="1 2" key="1">
    <citation type="submission" date="2018-03" db="EMBL/GenBank/DDBJ databases">
        <title>Draft genome of Nitrosomonas supralitoralis APG5.</title>
        <authorList>
            <person name="Urakawa H."/>
            <person name="Lopez J.V."/>
        </authorList>
    </citation>
    <scope>NUCLEOTIDE SEQUENCE [LARGE SCALE GENOMIC DNA]</scope>
    <source>
        <strain evidence="1 2">APG5</strain>
    </source>
</reference>
<keyword evidence="2" id="KW-1185">Reference proteome</keyword>
<gene>
    <name evidence="1" type="ORF">C7H79_08285</name>
</gene>
<evidence type="ECO:0000313" key="2">
    <source>
        <dbReference type="Proteomes" id="UP000241912"/>
    </source>
</evidence>
<accession>A0A2P7NV82</accession>
<dbReference type="Proteomes" id="UP000241912">
    <property type="component" value="Unassembled WGS sequence"/>
</dbReference>
<name>A0A2P7NV82_9PROT</name>
<proteinExistence type="predicted"/>
<protein>
    <submittedName>
        <fullName evidence="1">Uncharacterized protein</fullName>
    </submittedName>
</protein>
<sequence>MKIIIQLMHLLFLVVIYSNRKTQTFHAIQEINLTYIKLCYSENLIFVMLYSTPNDKAYTPSEMDIFYQLTFRQHYGN</sequence>
<evidence type="ECO:0000313" key="1">
    <source>
        <dbReference type="EMBL" id="PSJ17381.1"/>
    </source>
</evidence>